<evidence type="ECO:0000313" key="4">
    <source>
        <dbReference type="EMBL" id="CRY53479.1"/>
    </source>
</evidence>
<dbReference type="PROSITE" id="PS50885">
    <property type="entry name" value="HAMP"/>
    <property type="match status" value="1"/>
</dbReference>
<dbReference type="InterPro" id="IPR037522">
    <property type="entry name" value="HD_GYP_dom"/>
</dbReference>
<protein>
    <submittedName>
        <fullName evidence="4">Putative chemotactic transducer-related protein</fullName>
        <ecNumber evidence="4">3.1.4.52</ecNumber>
    </submittedName>
</protein>
<keyword evidence="4" id="KW-0378">Hydrolase</keyword>
<dbReference type="Gene3D" id="6.10.340.10">
    <property type="match status" value="1"/>
</dbReference>
<reference evidence="5" key="1">
    <citation type="submission" date="2015-03" db="EMBL/GenBank/DDBJ databases">
        <authorList>
            <consortium name="Pathogen Informatics"/>
        </authorList>
    </citation>
    <scope>NUCLEOTIDE SEQUENCE [LARGE SCALE GENOMIC DNA]</scope>
    <source>
        <strain evidence="5">R148</strain>
    </source>
</reference>
<dbReference type="PANTHER" id="PTHR43155:SF2">
    <property type="entry name" value="CYCLIC DI-GMP PHOSPHODIESTERASE PA4108"/>
    <property type="match status" value="1"/>
</dbReference>
<keyword evidence="1" id="KW-1133">Transmembrane helix</keyword>
<organism evidence="4 5">
    <name type="scientific">Yersinia intermedia</name>
    <dbReference type="NCBI Taxonomy" id="631"/>
    <lineage>
        <taxon>Bacteria</taxon>
        <taxon>Pseudomonadati</taxon>
        <taxon>Pseudomonadota</taxon>
        <taxon>Gammaproteobacteria</taxon>
        <taxon>Enterobacterales</taxon>
        <taxon>Yersiniaceae</taxon>
        <taxon>Yersinia</taxon>
    </lineage>
</organism>
<feature type="transmembrane region" description="Helical" evidence="1">
    <location>
        <begin position="370"/>
        <end position="388"/>
    </location>
</feature>
<dbReference type="Pfam" id="PF13487">
    <property type="entry name" value="HD_5"/>
    <property type="match status" value="1"/>
</dbReference>
<dbReference type="SUPFAM" id="SSF55781">
    <property type="entry name" value="GAF domain-like"/>
    <property type="match status" value="1"/>
</dbReference>
<feature type="domain" description="HD-GYP" evidence="3">
    <location>
        <begin position="771"/>
        <end position="977"/>
    </location>
</feature>
<dbReference type="GO" id="GO:0007165">
    <property type="term" value="P:signal transduction"/>
    <property type="evidence" value="ECO:0007669"/>
    <property type="project" value="InterPro"/>
</dbReference>
<feature type="domain" description="HAMP" evidence="2">
    <location>
        <begin position="390"/>
        <end position="443"/>
    </location>
</feature>
<dbReference type="SUPFAM" id="SSF109604">
    <property type="entry name" value="HD-domain/PDEase-like"/>
    <property type="match status" value="2"/>
</dbReference>
<proteinExistence type="predicted"/>
<dbReference type="SMART" id="SM00471">
    <property type="entry name" value="HDc"/>
    <property type="match status" value="1"/>
</dbReference>
<dbReference type="InterPro" id="IPR003607">
    <property type="entry name" value="HD/PDEase_dom"/>
</dbReference>
<dbReference type="AlphaFoldDB" id="A0A0H5LQX6"/>
<keyword evidence="1" id="KW-0812">Transmembrane</keyword>
<dbReference type="Gene3D" id="1.10.3210.10">
    <property type="entry name" value="Hypothetical protein af1432"/>
    <property type="match status" value="2"/>
</dbReference>
<dbReference type="Proteomes" id="UP000043316">
    <property type="component" value="Unassembled WGS sequence"/>
</dbReference>
<gene>
    <name evidence="4" type="primary">rpfG</name>
    <name evidence="4" type="ORF">ERS008476_00371</name>
</gene>
<evidence type="ECO:0000259" key="3">
    <source>
        <dbReference type="PROSITE" id="PS51832"/>
    </source>
</evidence>
<dbReference type="PANTHER" id="PTHR43155">
    <property type="entry name" value="CYCLIC DI-GMP PHOSPHODIESTERASE PA4108-RELATED"/>
    <property type="match status" value="1"/>
</dbReference>
<sequence length="1004" mass="113970">MMIMSAHSMITIDEKINVGMAMMLTKLSGIKNRYPLHIQIAALFTLLIVSIGTVIIAFNHSQLTKLTEVSTNRQYQKTGTAIAAELDAVTRPMMMSVNLLASMQITELSTLEQRMAFVSKFIEVLQQNDYASAVYSAYPNGDLFMLRRLTEANRLLFHAPEEAEWMIQSNRFLDSMPEKRFIYLNKQQQVIAVMPRDNDNYDPRRRDWFIMASESPTLITSPIYIFKGTGEAGFTYSRQAENKQSIIGLDVSLASLSQFLIKQNLPPSSQAIIINSRGEVIASLPKPKGNPAETAHADNQPPVLQVLLDTQTGTSTPKNSNTGSIMFEAKNQQWFGSIVDINNNGNAYQLVIATPASYLTADANSIRNHATFIAFILLLLSLPIVWYFSRKISKPLIRLRQDADAISNLYFEEHEREQSAIEEVDELHKSMSKMKSTLKQFISMGNMLTSESNFYRQMQGLLSETTEIAGMTGGIIFLADKKADTFTPTAFRWNGDNIPVAEMSSLQVEKDNFAAFKPVLDGKTITGTLNKDNIFNQLQDFLQPYLPLRFVAVPMKTHDDQLLGFLLLFNPYVLNADRERSKIQLVNALVGSLSVSVETQRLLQEQKNLLNAFIELIAGAIDAKSAYTGGHCQRVPEITKMLARAAINIKEGPFAQFNLSEDEWEELHTACWLHDCGKITTPEFVVDKSTKLELIYDRIHEVRMRFEVLKREKEIAFLRSHTTAEASETEQQRLADELRQLDDDFYFIAHCNIGGEFMSDEAIARIQQIAGYHWTRTLDDNAGIAHEERVRKARQSTSPLPVQEPMLADKEEHIIYRDDKNKRPEYDGFKVQEPTFLYNRGEIYNLSIRRGTLTDEDRYKINEHIMQTIVMLNKLPFPRTMSNVPIIAGGHHERMDGKGYPYQLTYKQMSIPVRMMAIADVFEALTAADRPYKPGKLLSEALNIMVNMVNENHLDRELFILFLQSGIWHEYALAHLQADKIDNIDVSVLLQRIGHQDIKLAATA</sequence>
<dbReference type="CDD" id="cd00077">
    <property type="entry name" value="HDc"/>
    <property type="match status" value="2"/>
</dbReference>
<dbReference type="PROSITE" id="PS51832">
    <property type="entry name" value="HD_GYP"/>
    <property type="match status" value="1"/>
</dbReference>
<dbReference type="Gene3D" id="3.30.450.40">
    <property type="match status" value="1"/>
</dbReference>
<evidence type="ECO:0000256" key="1">
    <source>
        <dbReference type="SAM" id="Phobius"/>
    </source>
</evidence>
<dbReference type="EC" id="3.1.4.52" evidence="4"/>
<dbReference type="InterPro" id="IPR029016">
    <property type="entry name" value="GAF-like_dom_sf"/>
</dbReference>
<evidence type="ECO:0000313" key="5">
    <source>
        <dbReference type="Proteomes" id="UP000043316"/>
    </source>
</evidence>
<dbReference type="Gene3D" id="3.30.450.20">
    <property type="entry name" value="PAS domain"/>
    <property type="match status" value="1"/>
</dbReference>
<name>A0A0H5LQX6_YERIN</name>
<feature type="transmembrane region" description="Helical" evidence="1">
    <location>
        <begin position="36"/>
        <end position="58"/>
    </location>
</feature>
<dbReference type="CDD" id="cd18773">
    <property type="entry name" value="PDC1_HK_sensor"/>
    <property type="match status" value="1"/>
</dbReference>
<accession>A0A0H5LQX6</accession>
<dbReference type="EMBL" id="CWJI01000001">
    <property type="protein sequence ID" value="CRY53479.1"/>
    <property type="molecule type" value="Genomic_DNA"/>
</dbReference>
<dbReference type="GO" id="GO:0016020">
    <property type="term" value="C:membrane"/>
    <property type="evidence" value="ECO:0007669"/>
    <property type="project" value="InterPro"/>
</dbReference>
<dbReference type="GO" id="GO:0071111">
    <property type="term" value="F:cyclic-guanylate-specific phosphodiesterase activity"/>
    <property type="evidence" value="ECO:0007669"/>
    <property type="project" value="UniProtKB-EC"/>
</dbReference>
<dbReference type="InterPro" id="IPR003660">
    <property type="entry name" value="HAMP_dom"/>
</dbReference>
<keyword evidence="1" id="KW-0472">Membrane</keyword>
<evidence type="ECO:0000259" key="2">
    <source>
        <dbReference type="PROSITE" id="PS50885"/>
    </source>
</evidence>